<proteinExistence type="predicted"/>
<protein>
    <submittedName>
        <fullName evidence="3">Uncharacterized protein</fullName>
    </submittedName>
</protein>
<evidence type="ECO:0000256" key="1">
    <source>
        <dbReference type="SAM" id="MobiDB-lite"/>
    </source>
</evidence>
<evidence type="ECO:0000313" key="4">
    <source>
        <dbReference type="Proteomes" id="UP000509510"/>
    </source>
</evidence>
<feature type="transmembrane region" description="Helical" evidence="2">
    <location>
        <begin position="820"/>
        <end position="841"/>
    </location>
</feature>
<dbReference type="Pfam" id="PF13692">
    <property type="entry name" value="Glyco_trans_1_4"/>
    <property type="match status" value="1"/>
</dbReference>
<sequence>MAHIDLVRPTPWILTHIYWWQFLLGGLVLAALAGGFCYILCWAICQLVDIWNALKQKNTVPKQVSKQISDFRQRNLNLIAQQCSKQKPSSVGVYLGTFNDPPTEAESRILSQWDLLVLDPFARGVATAVSSTQDARVLGRIDMQTFIKSKRPLSEIIECITKAIWDVFQGTKFTGILIAQAQALNNRQLLKELIFAIRYLELEVYLEFSPPDFLQDQKLLQDYHISGVVIRNATILPSGEKRDYFQQEPLQKTVKAFVGEACLRDFVVATWETHENNTSPSNAVVRRALQWCNFYSVIPWIGSERALMDADVNTKVVEPLSAFNWLKDTEMMLIHETWKSNVKILPKALCHSEYDELNTLYPQIARFFESREHPLDQNTSSSALANPPQWPVARRAMGNALSVSPFGIDYTGLGCFPLGCDVTEGTFQDVVKSQKQLSQLGLLHPVPFEKLQDACTLLKNFEEEHFSETRQQETAIIAAIKELCVLLSKEQLNVNLGLDSGFRRSSENRFWAVCTTEGDLTEIYVSKNAPGLVGTMLHAFLSYKGFSRSSCLEIEVAFSEWSQIIGEDSGLPRRLELDIENLTPSESLQYIRHLTLVGDYSDLPHKICAYIKQKLIDVPTISQLKDLNTSGYLGGDVSPLKLIQSRTAWYQIQGCEHPSLEQSLCIFSAVDQSLNHVLKARCETDLADITMLMKRLVNKGYIDSYIDMIALCLFCAVRKAAFDEIYNDVTDRNPLFNTQSDQAAAFAESFALGSRCEAYFDMPPSAFGKILSDRFRRYYEKHPPPSWVNGAPELATSYAGAQIDIDPDDKVKDLPAYQKFSFLSVFAIPALIDILLLTFIGRGIYLSDSMMGKDIEMATTALMISLLLSGAIGTWISLGGSYYLVSIAFSAMNMFVLTRLIAGLAFTILGGLIGFIAISCTQGPREAVIFFLYLFGLTAYLTLFATLACFTYPGTSFLSGRKIILSCMPMLFLSPIITTFVGHDTLVYLLVLYAFIGLLFIGLRTTAANWVTWYQNIRMTDDAEIKEWYISNFADNNEDSIITMSDPAVLKLAREVLLRSVLAEKEKSIFSQSTPDSLVKELARNWDSTNFLINWYCRYADVPRPIAFSSGWNIQTKVALDTILNAQKGIRLHNAFNLWRQAGKEIGCGILFFVIALLDKWVDLLCGGQLVGLTAGPQNEARVAIGLGLAYYLIGAVIIDIKAQDLHSLLGKSPEAVRSVDEIRARQKDDVKLKQRAYWIALLKFFSWHVWTVALTGTLVWWFGDSLGSFIMYFAYIFAYTGLLWYQYTKLFSGSQVLMTLVVSVIIGLPIGICLRVLLPHFAYSSVIGLAAATWSAAILSLMVSKIRMPKKPQPRVPSNRVYHPHEAPWSDSDWSQEELQLFFDRSVKTPQSSRLLLSPHCSPGSDVKTFMQLRQPSAEFIEAFPKYEDLIKSAMTSWEQNNLSVELVFRDELGPGITALSCTENNHLQVLIAVDRAISTHPGLQGHIRVIAETLIHAAAESFLGIPHEYAIFAQSFSHTSTSETLSRQIKHELDHASIAKWANNEAIRQLCLGFQPDIHWERLSHEIRLTLLDRCLENSSTLTSEQSEWLEQNLCQFDAIDLNVHIARCNLSCRILMDLLDLVDKDTASSPNTMVFNSTGYISQVPDKPPKFAKFFQVFWTSFAITIKYMVMAIIAEPEFQREFNYVTKGQNSFWRVPLILAMNTLWIYSKLVQDTVLMWFLFHKRQNVKRLWDETKGNTITMKKDRLIVRNLDGTSTAFIHRDVDGFEMHIHSGAYNTEPTESKSLKYINIYSSNMFLRARKEFENGDLINEYHYEYRGKMKKILSKETLAKIPISRRCVIGRNHLQTIQYNRKGLVESGSYIRDDNLIRFKYHYRKNARSEDELLRAEFVMNYMSCTASWCAPPHRHAHKFERWIPHSTITEATFVYGEDVYESRWLYDHKFHPTIYTSLNGQRVQTPPMIEFDHLGILEKPRNNSLLYENPLLFCDNLNTSVFSRFLGFTKKTVPVSTSRARSVIWKAWKERSDFDGVVVRWMDERLLRRDKVLAPYWRNRNRGNLPAARKYLERHADAVVASADLDGSVSSWTPLAIKLGDLFNFGAGGDAVNLTRSKEFSFESEDKLHVLAADNGTWPNEGGGVSACRRDMINGLRTIKWHMISESAHDFGIPKHQTERNINSLKVIPLWGLDFLIPNHGLFKNKLDAEIDDYADVASDIDIKMNFAPILTALVKSARAIALSQSDIQQATRAFVNLNTYFDSFRHWRQVWTSDIVKEQWRELWLTQDMPNTLPSDQWLETELPTLGQLDTALELWYRYLFIFSIPVPAKIPPVFQASHHSVSATYGVVCKIKRNCTLQIWDHAISWRETNLCLSSALCKLSPFVRNALLGLMRVTSVLILHHADIVSPCADFFNPDWEVEIGTSQGTLEHRNRFRRKVDPVVNGITDMQRFTPVKEIKSEKPTVTMLSHVWYAKDIKTAILAADLIINQWKFDEYHLDIYGAIDKAPTYSTECQELIASKGLRGRVTLRGTANPMKVLENTWLFLNSSLSEGLPLALGEAALTGAPVVCTDVGASLRVLSDPDDFSRFSAVVAPNDAQALARAQIQMLAMMGEWSQYAEDTKPAPVLSTFPTPDEVKIITRRMYDKKEQRRKLGMMTRNIVQKSFSGERYLREHEQMLWVGKSLKTKFSQNHDHLGRPESDSEVGQAMAREDHIIPFPPNIMFSTRSSTSAASSLFTSTELRNSAFQPATSSTSYAPSFSSMESTNNRDIRHLRLPVFASQALHKTALLNGKRKSLPVGFRHEDLRRYRNSDLSTIMREDLPRPSTTEEFSEKPVF</sequence>
<keyword evidence="2" id="KW-0472">Membrane</keyword>
<dbReference type="PANTHER" id="PTHR12526:SF630">
    <property type="entry name" value="GLYCOSYLTRANSFERASE"/>
    <property type="match status" value="1"/>
</dbReference>
<dbReference type="SUPFAM" id="SSF53756">
    <property type="entry name" value="UDP-Glycosyltransferase/glycogen phosphorylase"/>
    <property type="match status" value="1"/>
</dbReference>
<evidence type="ECO:0000313" key="3">
    <source>
        <dbReference type="EMBL" id="QKX57461.1"/>
    </source>
</evidence>
<dbReference type="OrthoDB" id="2582433at2759"/>
<dbReference type="EMBL" id="CP055899">
    <property type="protein sequence ID" value="QKX57461.1"/>
    <property type="molecule type" value="Genomic_DNA"/>
</dbReference>
<name>A0A7H8QVC6_TALRU</name>
<feature type="transmembrane region" description="Helical" evidence="2">
    <location>
        <begin position="1183"/>
        <end position="1203"/>
    </location>
</feature>
<feature type="region of interest" description="Disordered" evidence="1">
    <location>
        <begin position="2814"/>
        <end position="2834"/>
    </location>
</feature>
<reference evidence="4" key="1">
    <citation type="submission" date="2020-06" db="EMBL/GenBank/DDBJ databases">
        <title>A chromosome-scale genome assembly of Talaromyces rugulosus W13939.</title>
        <authorList>
            <person name="Wang B."/>
            <person name="Guo L."/>
            <person name="Ye K."/>
            <person name="Wang L."/>
        </authorList>
    </citation>
    <scope>NUCLEOTIDE SEQUENCE [LARGE SCALE GENOMIC DNA]</scope>
    <source>
        <strain evidence="4">W13939</strain>
    </source>
</reference>
<dbReference type="KEGG" id="trg:TRUGW13939_04574"/>
<dbReference type="Proteomes" id="UP000509510">
    <property type="component" value="Chromosome II"/>
</dbReference>
<gene>
    <name evidence="3" type="ORF">TRUGW13939_04574</name>
</gene>
<feature type="transmembrane region" description="Helical" evidence="2">
    <location>
        <begin position="1237"/>
        <end position="1264"/>
    </location>
</feature>
<feature type="transmembrane region" description="Helical" evidence="2">
    <location>
        <begin position="987"/>
        <end position="1011"/>
    </location>
</feature>
<keyword evidence="2" id="KW-0812">Transmembrane</keyword>
<feature type="transmembrane region" description="Helical" evidence="2">
    <location>
        <begin position="930"/>
        <end position="951"/>
    </location>
</feature>
<dbReference type="RefSeq" id="XP_035343639.1">
    <property type="nucleotide sequence ID" value="XM_035487746.1"/>
</dbReference>
<feature type="transmembrane region" description="Helical" evidence="2">
    <location>
        <begin position="897"/>
        <end position="918"/>
    </location>
</feature>
<feature type="transmembrane region" description="Helical" evidence="2">
    <location>
        <begin position="861"/>
        <end position="885"/>
    </location>
</feature>
<feature type="transmembrane region" description="Helical" evidence="2">
    <location>
        <begin position="1298"/>
        <end position="1318"/>
    </location>
</feature>
<feature type="transmembrane region" description="Helical" evidence="2">
    <location>
        <begin position="1270"/>
        <end position="1286"/>
    </location>
</feature>
<keyword evidence="2" id="KW-1133">Transmembrane helix</keyword>
<evidence type="ECO:0000256" key="2">
    <source>
        <dbReference type="SAM" id="Phobius"/>
    </source>
</evidence>
<dbReference type="Gene3D" id="3.40.50.2000">
    <property type="entry name" value="Glycogen Phosphorylase B"/>
    <property type="match status" value="1"/>
</dbReference>
<dbReference type="PANTHER" id="PTHR12526">
    <property type="entry name" value="GLYCOSYLTRANSFERASE"/>
    <property type="match status" value="1"/>
</dbReference>
<feature type="transmembrane region" description="Helical" evidence="2">
    <location>
        <begin position="963"/>
        <end position="981"/>
    </location>
</feature>
<keyword evidence="4" id="KW-1185">Reference proteome</keyword>
<feature type="transmembrane region" description="Helical" evidence="2">
    <location>
        <begin position="1324"/>
        <end position="1344"/>
    </location>
</feature>
<feature type="transmembrane region" description="Helical" evidence="2">
    <location>
        <begin position="18"/>
        <end position="45"/>
    </location>
</feature>
<accession>A0A7H8QVC6</accession>
<organism evidence="3 4">
    <name type="scientific">Talaromyces rugulosus</name>
    <name type="common">Penicillium rugulosum</name>
    <dbReference type="NCBI Taxonomy" id="121627"/>
    <lineage>
        <taxon>Eukaryota</taxon>
        <taxon>Fungi</taxon>
        <taxon>Dikarya</taxon>
        <taxon>Ascomycota</taxon>
        <taxon>Pezizomycotina</taxon>
        <taxon>Eurotiomycetes</taxon>
        <taxon>Eurotiomycetidae</taxon>
        <taxon>Eurotiales</taxon>
        <taxon>Trichocomaceae</taxon>
        <taxon>Talaromyces</taxon>
        <taxon>Talaromyces sect. Islandici</taxon>
    </lineage>
</organism>
<dbReference type="GeneID" id="55992075"/>